<dbReference type="CDD" id="cd07034">
    <property type="entry name" value="TPP_PYR_PFOR_IOR-alpha_like"/>
    <property type="match status" value="1"/>
</dbReference>
<evidence type="ECO:0000256" key="2">
    <source>
        <dbReference type="ARBA" id="ARBA00023002"/>
    </source>
</evidence>
<comment type="caution">
    <text evidence="5">The sequence shown here is derived from an EMBL/GenBank/DDBJ whole genome shotgun (WGS) entry which is preliminary data.</text>
</comment>
<evidence type="ECO:0000259" key="4">
    <source>
        <dbReference type="Pfam" id="PF17147"/>
    </source>
</evidence>
<evidence type="ECO:0000256" key="1">
    <source>
        <dbReference type="ARBA" id="ARBA00009032"/>
    </source>
</evidence>
<feature type="domain" description="Pyruvate:ferredoxin oxidoreductase core" evidence="4">
    <location>
        <begin position="261"/>
        <end position="360"/>
    </location>
</feature>
<organism evidence="5 6">
    <name type="scientific">Fusibacter ferrireducens</name>
    <dbReference type="NCBI Taxonomy" id="2785058"/>
    <lineage>
        <taxon>Bacteria</taxon>
        <taxon>Bacillati</taxon>
        <taxon>Bacillota</taxon>
        <taxon>Clostridia</taxon>
        <taxon>Eubacteriales</taxon>
        <taxon>Eubacteriales Family XII. Incertae Sedis</taxon>
        <taxon>Fusibacter</taxon>
    </lineage>
</organism>
<dbReference type="Proteomes" id="UP000614200">
    <property type="component" value="Unassembled WGS sequence"/>
</dbReference>
<comment type="similarity">
    <text evidence="1">Belongs to the pyruvate:ferredoxin/flavodoxin oxidoreductase family.</text>
</comment>
<dbReference type="RefSeq" id="WP_194700426.1">
    <property type="nucleotide sequence ID" value="NZ_JADKNH010000002.1"/>
</dbReference>
<dbReference type="InterPro" id="IPR002880">
    <property type="entry name" value="Pyrv_Fd/Flavodoxin_OxRdtase_N"/>
</dbReference>
<dbReference type="EMBL" id="JADKNH010000002">
    <property type="protein sequence ID" value="MBF4692184.1"/>
    <property type="molecule type" value="Genomic_DNA"/>
</dbReference>
<dbReference type="InterPro" id="IPR029061">
    <property type="entry name" value="THDP-binding"/>
</dbReference>
<keyword evidence="5" id="KW-0670">Pyruvate</keyword>
<accession>A0ABR9ZP38</accession>
<dbReference type="PANTHER" id="PTHR32154:SF0">
    <property type="entry name" value="PYRUVATE-FLAVODOXIN OXIDOREDUCTASE-RELATED"/>
    <property type="match status" value="1"/>
</dbReference>
<gene>
    <name evidence="5" type="primary">porA</name>
    <name evidence="5" type="ORF">ISU02_03610</name>
</gene>
<protein>
    <submittedName>
        <fullName evidence="5">Pyruvate ferredoxin oxidoreductase</fullName>
    </submittedName>
</protein>
<dbReference type="Gene3D" id="3.40.50.970">
    <property type="match status" value="1"/>
</dbReference>
<dbReference type="InterPro" id="IPR009014">
    <property type="entry name" value="Transketo_C/PFOR_II"/>
</dbReference>
<evidence type="ECO:0000259" key="3">
    <source>
        <dbReference type="Pfam" id="PF01855"/>
    </source>
</evidence>
<evidence type="ECO:0000313" key="5">
    <source>
        <dbReference type="EMBL" id="MBF4692184.1"/>
    </source>
</evidence>
<keyword evidence="2" id="KW-0560">Oxidoreductase</keyword>
<dbReference type="Gene3D" id="3.40.50.920">
    <property type="match status" value="1"/>
</dbReference>
<dbReference type="PANTHER" id="PTHR32154">
    <property type="entry name" value="PYRUVATE-FLAVODOXIN OXIDOREDUCTASE-RELATED"/>
    <property type="match status" value="1"/>
</dbReference>
<dbReference type="InterPro" id="IPR033412">
    <property type="entry name" value="PFOR_II"/>
</dbReference>
<name>A0ABR9ZP38_9FIRM</name>
<feature type="domain" description="Pyruvate flavodoxin/ferredoxin oxidoreductase pyrimidine binding" evidence="3">
    <location>
        <begin position="14"/>
        <end position="239"/>
    </location>
</feature>
<reference evidence="5 6" key="1">
    <citation type="submission" date="2020-11" db="EMBL/GenBank/DDBJ databases">
        <title>Fusibacter basophilias sp. nov.</title>
        <authorList>
            <person name="Qiu D."/>
        </authorList>
    </citation>
    <scope>NUCLEOTIDE SEQUENCE [LARGE SCALE GENOMIC DNA]</scope>
    <source>
        <strain evidence="5 6">Q10-2</strain>
    </source>
</reference>
<dbReference type="SUPFAM" id="SSF52518">
    <property type="entry name" value="Thiamin diphosphate-binding fold (THDP-binding)"/>
    <property type="match status" value="1"/>
</dbReference>
<dbReference type="Pfam" id="PF01855">
    <property type="entry name" value="POR_N"/>
    <property type="match status" value="1"/>
</dbReference>
<sequence>MAYKMLDGNSAAVEAMKLAKVQVISAYPITPQSSISEKLADLVADGTIKAEYIRVESEHSALSVATTACLVGVRAATATASNGLALMHEVVGMTSGNRVPIVMPVVNRGIAAPWTLWCEHGDAMSERDMGWLQFYCQNVQEVLDMTLLAYKICEDYRVQLPSMVCLDGFFLSHSMQKIDVPTQASMDQFIGPYIPKNAFLDTSDPMFICDLTSPDEYTEMRYQQKKAMDNVFEVFEEYAKAYEVITGRKIQIMESYKTEDADTVLVALGSMCGTAKHVVNKMRAEGRKVGVIKIVTFRPFPFEAIREALKPFKVIGVFDRSAGLGGQGGPLWSEITAAMNGLNADIRHFVGGLGGRDVTETTIEKIFNELLDIQSGKSLNHTQWIDTKENAMTLREVTVKC</sequence>
<dbReference type="SUPFAM" id="SSF52922">
    <property type="entry name" value="TK C-terminal domain-like"/>
    <property type="match status" value="1"/>
</dbReference>
<keyword evidence="6" id="KW-1185">Reference proteome</keyword>
<dbReference type="Pfam" id="PF17147">
    <property type="entry name" value="PFOR_II"/>
    <property type="match status" value="1"/>
</dbReference>
<proteinExistence type="inferred from homology"/>
<dbReference type="InterPro" id="IPR050722">
    <property type="entry name" value="Pyruvate:ferred/Flavod_OxRd"/>
</dbReference>
<evidence type="ECO:0000313" key="6">
    <source>
        <dbReference type="Proteomes" id="UP000614200"/>
    </source>
</evidence>